<evidence type="ECO:0000256" key="1">
    <source>
        <dbReference type="ARBA" id="ARBA00004141"/>
    </source>
</evidence>
<dbReference type="AlphaFoldDB" id="A0A8E2JPI7"/>
<organism evidence="9 10">
    <name type="scientific">Glonium stellatum</name>
    <dbReference type="NCBI Taxonomy" id="574774"/>
    <lineage>
        <taxon>Eukaryota</taxon>
        <taxon>Fungi</taxon>
        <taxon>Dikarya</taxon>
        <taxon>Ascomycota</taxon>
        <taxon>Pezizomycotina</taxon>
        <taxon>Dothideomycetes</taxon>
        <taxon>Pleosporomycetidae</taxon>
        <taxon>Gloniales</taxon>
        <taxon>Gloniaceae</taxon>
        <taxon>Glonium</taxon>
    </lineage>
</organism>
<feature type="domain" description="Rhodopsin" evidence="8">
    <location>
        <begin position="12"/>
        <end position="239"/>
    </location>
</feature>
<dbReference type="Proteomes" id="UP000250140">
    <property type="component" value="Unassembled WGS sequence"/>
</dbReference>
<dbReference type="InterPro" id="IPR052337">
    <property type="entry name" value="SAT4-like"/>
</dbReference>
<feature type="transmembrane region" description="Helical" evidence="7">
    <location>
        <begin position="67"/>
        <end position="92"/>
    </location>
</feature>
<protein>
    <recommendedName>
        <fullName evidence="8">Rhodopsin domain-containing protein</fullName>
    </recommendedName>
</protein>
<feature type="transmembrane region" description="Helical" evidence="7">
    <location>
        <begin position="28"/>
        <end position="47"/>
    </location>
</feature>
<evidence type="ECO:0000256" key="2">
    <source>
        <dbReference type="ARBA" id="ARBA00022692"/>
    </source>
</evidence>
<reference evidence="9 10" key="1">
    <citation type="journal article" date="2016" name="Nat. Commun.">
        <title>Ectomycorrhizal ecology is imprinted in the genome of the dominant symbiotic fungus Cenococcum geophilum.</title>
        <authorList>
            <consortium name="DOE Joint Genome Institute"/>
            <person name="Peter M."/>
            <person name="Kohler A."/>
            <person name="Ohm R.A."/>
            <person name="Kuo A."/>
            <person name="Krutzmann J."/>
            <person name="Morin E."/>
            <person name="Arend M."/>
            <person name="Barry K.W."/>
            <person name="Binder M."/>
            <person name="Choi C."/>
            <person name="Clum A."/>
            <person name="Copeland A."/>
            <person name="Grisel N."/>
            <person name="Haridas S."/>
            <person name="Kipfer T."/>
            <person name="LaButti K."/>
            <person name="Lindquist E."/>
            <person name="Lipzen A."/>
            <person name="Maire R."/>
            <person name="Meier B."/>
            <person name="Mihaltcheva S."/>
            <person name="Molinier V."/>
            <person name="Murat C."/>
            <person name="Poggeler S."/>
            <person name="Quandt C.A."/>
            <person name="Sperisen C."/>
            <person name="Tritt A."/>
            <person name="Tisserant E."/>
            <person name="Crous P.W."/>
            <person name="Henrissat B."/>
            <person name="Nehls U."/>
            <person name="Egli S."/>
            <person name="Spatafora J.W."/>
            <person name="Grigoriev I.V."/>
            <person name="Martin F.M."/>
        </authorList>
    </citation>
    <scope>NUCLEOTIDE SEQUENCE [LARGE SCALE GENOMIC DNA]</scope>
    <source>
        <strain evidence="9 10">CBS 207.34</strain>
    </source>
</reference>
<dbReference type="OrthoDB" id="5329176at2759"/>
<evidence type="ECO:0000256" key="7">
    <source>
        <dbReference type="SAM" id="Phobius"/>
    </source>
</evidence>
<dbReference type="InterPro" id="IPR049326">
    <property type="entry name" value="Rhodopsin_dom_fungi"/>
</dbReference>
<evidence type="ECO:0000256" key="3">
    <source>
        <dbReference type="ARBA" id="ARBA00022989"/>
    </source>
</evidence>
<dbReference type="GO" id="GO:0016020">
    <property type="term" value="C:membrane"/>
    <property type="evidence" value="ECO:0007669"/>
    <property type="project" value="UniProtKB-SubCell"/>
</dbReference>
<gene>
    <name evidence="9" type="ORF">AOQ84DRAFT_415628</name>
</gene>
<dbReference type="PANTHER" id="PTHR33048:SF123">
    <property type="entry name" value="INTEGRAL MEMBRANE PROTEIN"/>
    <property type="match status" value="1"/>
</dbReference>
<feature type="transmembrane region" description="Helical" evidence="7">
    <location>
        <begin position="176"/>
        <end position="195"/>
    </location>
</feature>
<proteinExistence type="inferred from homology"/>
<evidence type="ECO:0000256" key="4">
    <source>
        <dbReference type="ARBA" id="ARBA00023136"/>
    </source>
</evidence>
<evidence type="ECO:0000313" key="10">
    <source>
        <dbReference type="Proteomes" id="UP000250140"/>
    </source>
</evidence>
<keyword evidence="10" id="KW-1185">Reference proteome</keyword>
<keyword evidence="3 7" id="KW-1133">Transmembrane helix</keyword>
<dbReference type="EMBL" id="KV750463">
    <property type="protein sequence ID" value="OCL04652.1"/>
    <property type="molecule type" value="Genomic_DNA"/>
</dbReference>
<feature type="transmembrane region" description="Helical" evidence="7">
    <location>
        <begin position="104"/>
        <end position="125"/>
    </location>
</feature>
<feature type="compositionally biased region" description="Basic and acidic residues" evidence="6">
    <location>
        <begin position="260"/>
        <end position="271"/>
    </location>
</feature>
<keyword evidence="2 7" id="KW-0812">Transmembrane</keyword>
<feature type="region of interest" description="Disordered" evidence="6">
    <location>
        <begin position="257"/>
        <end position="335"/>
    </location>
</feature>
<dbReference type="Pfam" id="PF20684">
    <property type="entry name" value="Fung_rhodopsin"/>
    <property type="match status" value="1"/>
</dbReference>
<dbReference type="PANTHER" id="PTHR33048">
    <property type="entry name" value="PTH11-LIKE INTEGRAL MEMBRANE PROTEIN (AFU_ORTHOLOGUE AFUA_5G11245)"/>
    <property type="match status" value="1"/>
</dbReference>
<accession>A0A8E2JPI7</accession>
<name>A0A8E2JPI7_9PEZI</name>
<sequence>MTALGSMAVLLHIITRQFIVRNFGADDWMMVAAMILALGYLAQILALRGNGMGFSGTQLKLDQMINLIKITLGIEITYYCIVFCIKVSIIFFYLRIAANRLLRILCRLTIGLLFLFVIVCVIVCLTQCNPLHKMWDFTGLVKGTSAFNIITDIWIIGLPVKTLLKIQRPRREKIALFVVFGMGIFSCIASIVRLQSIRTYTLSADPFYDSVQINLWSIIEVNIGIICASIPALKPLISRGQHERARVTTRRSSRGYAYYGRDKSGSKKTEEDVSTDSSQHPHQSHRETYKMDSFVAGQSPAKANHTRTLSKDATPRILGSSQEQILSPMPNVHLR</sequence>
<keyword evidence="4 7" id="KW-0472">Membrane</keyword>
<evidence type="ECO:0000256" key="5">
    <source>
        <dbReference type="ARBA" id="ARBA00038359"/>
    </source>
</evidence>
<feature type="transmembrane region" description="Helical" evidence="7">
    <location>
        <begin position="215"/>
        <end position="237"/>
    </location>
</feature>
<comment type="subcellular location">
    <subcellularLocation>
        <location evidence="1">Membrane</location>
        <topology evidence="1">Multi-pass membrane protein</topology>
    </subcellularLocation>
</comment>
<evidence type="ECO:0000313" key="9">
    <source>
        <dbReference type="EMBL" id="OCL04652.1"/>
    </source>
</evidence>
<comment type="similarity">
    <text evidence="5">Belongs to the SAT4 family.</text>
</comment>
<evidence type="ECO:0000259" key="8">
    <source>
        <dbReference type="Pfam" id="PF20684"/>
    </source>
</evidence>
<evidence type="ECO:0000256" key="6">
    <source>
        <dbReference type="SAM" id="MobiDB-lite"/>
    </source>
</evidence>